<dbReference type="Proteomes" id="UP000266841">
    <property type="component" value="Unassembled WGS sequence"/>
</dbReference>
<evidence type="ECO:0008006" key="17">
    <source>
        <dbReference type="Google" id="ProtNLM"/>
    </source>
</evidence>
<evidence type="ECO:0000256" key="7">
    <source>
        <dbReference type="ARBA" id="ARBA00023015"/>
    </source>
</evidence>
<feature type="region of interest" description="Disordered" evidence="12">
    <location>
        <begin position="326"/>
        <end position="465"/>
    </location>
</feature>
<dbReference type="Pfam" id="PF04153">
    <property type="entry name" value="NOT2_3_5_C"/>
    <property type="match status" value="1"/>
</dbReference>
<evidence type="ECO:0000256" key="1">
    <source>
        <dbReference type="ARBA" id="ARBA00004123"/>
    </source>
</evidence>
<comment type="similarity">
    <text evidence="3 10">Belongs to the CNOT2/3/5 family.</text>
</comment>
<evidence type="ECO:0000256" key="8">
    <source>
        <dbReference type="ARBA" id="ARBA00023163"/>
    </source>
</evidence>
<evidence type="ECO:0000256" key="6">
    <source>
        <dbReference type="ARBA" id="ARBA00022553"/>
    </source>
</evidence>
<feature type="compositionally biased region" description="Polar residues" evidence="12">
    <location>
        <begin position="388"/>
        <end position="407"/>
    </location>
</feature>
<name>K0R8K4_THAOC</name>
<evidence type="ECO:0000256" key="3">
    <source>
        <dbReference type="ARBA" id="ARBA00007682"/>
    </source>
</evidence>
<accession>K0R8K4</accession>
<dbReference type="InterPro" id="IPR038635">
    <property type="entry name" value="CCR4-NOT_su2/3/5_C_sf"/>
</dbReference>
<dbReference type="EMBL" id="AGNL01044387">
    <property type="protein sequence ID" value="EJK49848.1"/>
    <property type="molecule type" value="Genomic_DNA"/>
</dbReference>
<dbReference type="InterPro" id="IPR007282">
    <property type="entry name" value="NOT2/3/5_C"/>
</dbReference>
<feature type="compositionally biased region" description="Low complexity" evidence="12">
    <location>
        <begin position="415"/>
        <end position="426"/>
    </location>
</feature>
<evidence type="ECO:0000256" key="9">
    <source>
        <dbReference type="ARBA" id="ARBA00023242"/>
    </source>
</evidence>
<feature type="compositionally biased region" description="Polar residues" evidence="12">
    <location>
        <begin position="44"/>
        <end position="55"/>
    </location>
</feature>
<keyword evidence="6" id="KW-0597">Phosphoprotein</keyword>
<gene>
    <name evidence="15" type="ORF">THAOC_31231</name>
</gene>
<dbReference type="GO" id="GO:0030015">
    <property type="term" value="C:CCR4-NOT core complex"/>
    <property type="evidence" value="ECO:0007669"/>
    <property type="project" value="UniProtKB-UniRule"/>
</dbReference>
<dbReference type="InterPro" id="IPR012270">
    <property type="entry name" value="CCR4-NOT_su3/5"/>
</dbReference>
<keyword evidence="8 10" id="KW-0804">Transcription</keyword>
<dbReference type="Pfam" id="PF04065">
    <property type="entry name" value="Not3"/>
    <property type="match status" value="1"/>
</dbReference>
<dbReference type="InterPro" id="IPR007207">
    <property type="entry name" value="Not_N"/>
</dbReference>
<evidence type="ECO:0000256" key="4">
    <source>
        <dbReference type="ARBA" id="ARBA00022490"/>
    </source>
</evidence>
<keyword evidence="16" id="KW-1185">Reference proteome</keyword>
<organism evidence="15 16">
    <name type="scientific">Thalassiosira oceanica</name>
    <name type="common">Marine diatom</name>
    <dbReference type="NCBI Taxonomy" id="159749"/>
    <lineage>
        <taxon>Eukaryota</taxon>
        <taxon>Sar</taxon>
        <taxon>Stramenopiles</taxon>
        <taxon>Ochrophyta</taxon>
        <taxon>Bacillariophyta</taxon>
        <taxon>Coscinodiscophyceae</taxon>
        <taxon>Thalassiosirophycidae</taxon>
        <taxon>Thalassiosirales</taxon>
        <taxon>Thalassiosiraceae</taxon>
        <taxon>Thalassiosira</taxon>
    </lineage>
</organism>
<evidence type="ECO:0000256" key="11">
    <source>
        <dbReference type="SAM" id="Coils"/>
    </source>
</evidence>
<comment type="subcellular location">
    <subcellularLocation>
        <location evidence="2 10">Cytoplasm</location>
    </subcellularLocation>
    <subcellularLocation>
        <location evidence="1 10">Nucleus</location>
    </subcellularLocation>
</comment>
<dbReference type="eggNOG" id="KOG2150">
    <property type="taxonomic scope" value="Eukaryota"/>
</dbReference>
<feature type="coiled-coil region" evidence="11">
    <location>
        <begin position="119"/>
        <end position="146"/>
    </location>
</feature>
<keyword evidence="5 10" id="KW-0678">Repressor</keyword>
<protein>
    <recommendedName>
        <fullName evidence="17">NOT2/NOT3/NOT5 C-terminal domain-containing protein</fullName>
    </recommendedName>
</protein>
<feature type="domain" description="CCR4-Not complex component Not N-terminal" evidence="13">
    <location>
        <begin position="94"/>
        <end position="315"/>
    </location>
</feature>
<sequence length="703" mass="79549">MHSPKINHVEFTASKATFSLVMISYGSQLWGTLGAAVRSRTDDIGTNTKQENRPSCSRPGRTGTVDRAGQSPAPGREEWELREGLGQIPNLSPSEIDRVMKKVDEGTELFDEIYEKVYSAEQQSQKEKWEAELKKEIKKLQRLRDQIKSWISGNEVKDKDRLMEYRRLIETKMEAFKVVEKETKTKTYSKEGLAKKEKLDPEEQKREDTTKWISDVIDQLQTLIEEKDLEIETLSSGKGKKTNKNKIEDCNQHLTSHRFHLSKLEGILRLVRNERISPETVDEVKEDLEYYIDSHEEDDYQMAYDEECFYEALGLDEMDVVNVDRVTESSNSTGKKKKDDDATSASSGSKKEKHSKKSNAATSMIPLTIGRARTKKSKSDDKSDSDKGTSSNEATPTKAARSTSISSGPAPVVPAPAKTPTQAPGQSMAAMLKRESEERQKAAALAAQQQAQEQARQAELARQQKALAEAAKRQQQQQQLLEHQQAQQKAAAAQAEALRQQQAQADALRKQQQEAEALQRQAHTQQQLAGLSLSNSAIGSNTSVQSGQPMVNAQIGEVSTDQYLSALNDSMLQMPTSADSERSKAYTPRNPYPGAPASYPSVPSQIFDNPEIFSKLGTDALFFIFYYSQGTYQQYLAAKELKKQSWRYHKKYMTWFQRHEEPKVTTDEYEQGTYVYFDYETGWCQRLKADFRFEYSFLEDSLS</sequence>
<keyword evidence="7 10" id="KW-0805">Transcription regulation</keyword>
<evidence type="ECO:0000259" key="14">
    <source>
        <dbReference type="Pfam" id="PF04153"/>
    </source>
</evidence>
<dbReference type="InterPro" id="IPR040168">
    <property type="entry name" value="Not2/3/5"/>
</dbReference>
<dbReference type="OMA" id="YKPQTPY"/>
<evidence type="ECO:0000256" key="5">
    <source>
        <dbReference type="ARBA" id="ARBA00022491"/>
    </source>
</evidence>
<feature type="compositionally biased region" description="Basic and acidic residues" evidence="12">
    <location>
        <begin position="432"/>
        <end position="441"/>
    </location>
</feature>
<comment type="caution">
    <text evidence="15">The sequence shown here is derived from an EMBL/GenBank/DDBJ whole genome shotgun (WGS) entry which is preliminary data.</text>
</comment>
<proteinExistence type="inferred from homology"/>
<evidence type="ECO:0000313" key="16">
    <source>
        <dbReference type="Proteomes" id="UP000266841"/>
    </source>
</evidence>
<dbReference type="GO" id="GO:0005634">
    <property type="term" value="C:nucleus"/>
    <property type="evidence" value="ECO:0007669"/>
    <property type="project" value="UniProtKB-SubCell"/>
</dbReference>
<evidence type="ECO:0000259" key="13">
    <source>
        <dbReference type="Pfam" id="PF04065"/>
    </source>
</evidence>
<keyword evidence="4 10" id="KW-0963">Cytoplasm</keyword>
<feature type="region of interest" description="Disordered" evidence="12">
    <location>
        <begin position="42"/>
        <end position="76"/>
    </location>
</feature>
<dbReference type="PANTHER" id="PTHR23326">
    <property type="entry name" value="CCR4 NOT-RELATED"/>
    <property type="match status" value="1"/>
</dbReference>
<evidence type="ECO:0000313" key="15">
    <source>
        <dbReference type="EMBL" id="EJK49848.1"/>
    </source>
</evidence>
<dbReference type="OrthoDB" id="293823at2759"/>
<feature type="compositionally biased region" description="Low complexity" evidence="12">
    <location>
        <begin position="442"/>
        <end position="465"/>
    </location>
</feature>
<evidence type="ECO:0000256" key="2">
    <source>
        <dbReference type="ARBA" id="ARBA00004496"/>
    </source>
</evidence>
<reference evidence="15 16" key="1">
    <citation type="journal article" date="2012" name="Genome Biol.">
        <title>Genome and low-iron response of an oceanic diatom adapted to chronic iron limitation.</title>
        <authorList>
            <person name="Lommer M."/>
            <person name="Specht M."/>
            <person name="Roy A.S."/>
            <person name="Kraemer L."/>
            <person name="Andreson R."/>
            <person name="Gutowska M.A."/>
            <person name="Wolf J."/>
            <person name="Bergner S.V."/>
            <person name="Schilhabel M.B."/>
            <person name="Klostermeier U.C."/>
            <person name="Beiko R.G."/>
            <person name="Rosenstiel P."/>
            <person name="Hippler M."/>
            <person name="Laroche J."/>
        </authorList>
    </citation>
    <scope>NUCLEOTIDE SEQUENCE [LARGE SCALE GENOMIC DNA]</scope>
    <source>
        <strain evidence="15 16">CCMP1005</strain>
    </source>
</reference>
<keyword evidence="11" id="KW-0175">Coiled coil</keyword>
<dbReference type="Gene3D" id="2.30.30.1020">
    <property type="entry name" value="CCR4-NOT complex subunit 2/3/5, C-terminal domain"/>
    <property type="match status" value="1"/>
</dbReference>
<dbReference type="GO" id="GO:0000932">
    <property type="term" value="C:P-body"/>
    <property type="evidence" value="ECO:0007669"/>
    <property type="project" value="UniProtKB-UniRule"/>
</dbReference>
<evidence type="ECO:0000256" key="10">
    <source>
        <dbReference type="PIRNR" id="PIRNR005290"/>
    </source>
</evidence>
<feature type="compositionally biased region" description="Basic and acidic residues" evidence="12">
    <location>
        <begin position="377"/>
        <end position="387"/>
    </location>
</feature>
<feature type="domain" description="NOT2/NOT3/NOT5 C-terminal" evidence="14">
    <location>
        <begin position="570"/>
        <end position="698"/>
    </location>
</feature>
<dbReference type="GO" id="GO:0006355">
    <property type="term" value="P:regulation of DNA-templated transcription"/>
    <property type="evidence" value="ECO:0007669"/>
    <property type="project" value="InterPro"/>
</dbReference>
<feature type="region of interest" description="Disordered" evidence="12">
    <location>
        <begin position="574"/>
        <end position="597"/>
    </location>
</feature>
<keyword evidence="9 10" id="KW-0539">Nucleus</keyword>
<evidence type="ECO:0000256" key="12">
    <source>
        <dbReference type="SAM" id="MobiDB-lite"/>
    </source>
</evidence>
<dbReference type="AlphaFoldDB" id="K0R8K4"/>
<dbReference type="PIRSF" id="PIRSF005290">
    <property type="entry name" value="NOT_su_3_5"/>
    <property type="match status" value="1"/>
</dbReference>